<reference evidence="2" key="2">
    <citation type="journal article" date="2001" name="Science">
        <title>The sequence of the human genome.</title>
        <authorList>
            <person name="Venter J.C."/>
            <person name="Adams M.D."/>
            <person name="Myers E.W."/>
            <person name="Li P.W."/>
            <person name="Mural R.J."/>
            <person name="Sutton G.G."/>
            <person name="Smith H.O."/>
            <person name="Yandell M."/>
            <person name="Evans C.A."/>
            <person name="Holt R.A."/>
            <person name="Gocayne J.D."/>
            <person name="Amanatides P."/>
            <person name="Ballew R.M."/>
            <person name="Huson D.H."/>
            <person name="Wortman J.R."/>
            <person name="Zhang Q."/>
            <person name="Kodira C.D."/>
            <person name="Zheng X.H."/>
            <person name="Chen L."/>
            <person name="Skupski M."/>
            <person name="Subramanian G."/>
            <person name="Thomas P.D."/>
            <person name="Zhang J."/>
            <person name="Gabor Miklos G.L."/>
            <person name="Nelson C."/>
            <person name="Broder S."/>
            <person name="Clark A.G."/>
            <person name="Nadeau J."/>
            <person name="McKusick V.A."/>
            <person name="Zinder N."/>
            <person name="Levine A.J."/>
            <person name="Roberts R.J."/>
            <person name="Simon M."/>
            <person name="Slayman C."/>
            <person name="Hunkapiller M."/>
            <person name="Bolanos R."/>
            <person name="Delcher A."/>
            <person name="Dew I."/>
            <person name="Fasulo D."/>
            <person name="Flanigan M."/>
            <person name="Florea L."/>
            <person name="Halpern A."/>
            <person name="Hannenhalli S."/>
            <person name="Kravitz S."/>
            <person name="Levy S."/>
            <person name="Mobarry C."/>
            <person name="Reinert K."/>
            <person name="Remington K."/>
            <person name="Abu-Threideh J."/>
            <person name="Beasley E."/>
            <person name="Biddick K."/>
            <person name="Bonazzi V."/>
            <person name="Brandon R."/>
            <person name="Cargill M."/>
            <person name="Chandramouliswaran I."/>
            <person name="Charlab R."/>
            <person name="Chaturvedi K."/>
            <person name="Deng Z."/>
            <person name="Di Francesco V."/>
            <person name="Dunn P."/>
            <person name="Eilbeck K."/>
            <person name="Evangelista C."/>
            <person name="Gabrielian A.E."/>
            <person name="Gan W."/>
            <person name="Ge W."/>
            <person name="Gong F."/>
            <person name="Gu Z."/>
            <person name="Guan P."/>
            <person name="Heiman T.J."/>
            <person name="Higgins M.E."/>
            <person name="Ji R.R."/>
            <person name="Ke Z."/>
            <person name="Ketchum K.A."/>
            <person name="Lai Z."/>
            <person name="Lei Y."/>
            <person name="Li Z."/>
            <person name="Li J."/>
            <person name="Liang Y."/>
            <person name="Lin X."/>
            <person name="Lu F."/>
            <person name="Merkulov G.V."/>
            <person name="Milshina N."/>
            <person name="Moore H.M."/>
            <person name="Naik A.K."/>
            <person name="Narayan V.A."/>
            <person name="Neelam B."/>
            <person name="Nusskern D."/>
            <person name="Rusch D.B."/>
            <person name="Salzberg S."/>
            <person name="Shao W."/>
            <person name="Shue B."/>
            <person name="Sun J."/>
            <person name="Wang Z."/>
            <person name="Wang A."/>
            <person name="Wang X."/>
            <person name="Wang J."/>
            <person name="Wei M."/>
            <person name="Wides R."/>
            <person name="Xiao C."/>
            <person name="Yan C."/>
            <person name="Yao A."/>
            <person name="Ye J."/>
            <person name="Zhan M."/>
            <person name="Zhang W."/>
            <person name="Zhang H."/>
            <person name="Zhao Q."/>
            <person name="Zheng L."/>
            <person name="Zhong F."/>
            <person name="Zhong W."/>
            <person name="Zhu S."/>
            <person name="Zhao S."/>
            <person name="Gilbert D."/>
            <person name="Baumhueter S."/>
            <person name="Spier G."/>
            <person name="Carter C."/>
            <person name="Cravchik A."/>
            <person name="Woodage T."/>
            <person name="Ali F."/>
            <person name="An H."/>
            <person name="Awe A."/>
            <person name="Baldwin D."/>
            <person name="Baden H."/>
            <person name="Barnstead M."/>
            <person name="Barrow I."/>
            <person name="Beeson K."/>
            <person name="Busam D."/>
            <person name="Carver A."/>
            <person name="Center A."/>
            <person name="Cheng M.L."/>
            <person name="Curry L."/>
            <person name="Danaher S."/>
            <person name="Davenport L."/>
            <person name="Desilets R."/>
            <person name="Dietz S."/>
            <person name="Dodson K."/>
            <person name="Doup L."/>
            <person name="Ferriera S."/>
            <person name="Garg N."/>
            <person name="Gluecksmann A."/>
            <person name="Hart B."/>
            <person name="Haynes J."/>
            <person name="Haynes C."/>
            <person name="Heiner C."/>
            <person name="Hladun S."/>
            <person name="Hostin D."/>
            <person name="Houck J."/>
            <person name="Howland T."/>
            <person name="Ibegwam C."/>
            <person name="Johnson J."/>
            <person name="Kalush F."/>
            <person name="Kline L."/>
            <person name="Koduru S."/>
            <person name="Love A."/>
            <person name="Mann F."/>
            <person name="May D."/>
            <person name="McCawley S."/>
            <person name="McIntosh T."/>
            <person name="McMullen I."/>
            <person name="Moy M."/>
            <person name="Moy L."/>
            <person name="Murphy B."/>
            <person name="Nelson K."/>
            <person name="Pfannkoch C."/>
            <person name="Pratts E."/>
            <person name="Puri V."/>
            <person name="Qureshi H."/>
            <person name="Reardon M."/>
            <person name="Rodriguez R."/>
            <person name="Rogers Y.H."/>
            <person name="Romblad D."/>
            <person name="Ruhfel B."/>
            <person name="Scott R."/>
            <person name="Sitter C."/>
            <person name="Smallwood M."/>
            <person name="Stewart E."/>
            <person name="Strong R."/>
            <person name="Suh E."/>
            <person name="Thomas R."/>
            <person name="Tint N.N."/>
            <person name="Tse S."/>
            <person name="Vech C."/>
            <person name="Wang G."/>
            <person name="Wetter J."/>
            <person name="Williams S."/>
            <person name="Williams M."/>
            <person name="Windsor S."/>
            <person name="Winn-Deen E."/>
            <person name="Wolfe K."/>
            <person name="Zaveri J."/>
            <person name="Zaveri K."/>
            <person name="Abril J.F."/>
            <person name="Guigo R."/>
            <person name="Campbell M.J."/>
            <person name="Sjolander K.V."/>
            <person name="Karlak B."/>
            <person name="Kejariwal A."/>
            <person name="Mi H."/>
            <person name="Lazareva B."/>
            <person name="Hatton T."/>
            <person name="Narechania A."/>
            <person name="Diemer K."/>
            <person name="Muruganujan A."/>
            <person name="Guo N."/>
            <person name="Sato S."/>
            <person name="Bafna V."/>
            <person name="Istrail S."/>
            <person name="Lippert R."/>
            <person name="Schwartz R."/>
            <person name="Walenz B."/>
            <person name="Yooseph S."/>
            <person name="Allen D."/>
            <person name="Basu A."/>
            <person name="Baxendale J."/>
            <person name="Blick L."/>
            <person name="Caminha M."/>
            <person name="Carnes-Stine J."/>
            <person name="Caulk P."/>
            <person name="Chiang Y.H."/>
            <person name="Coyne M."/>
            <person name="Dahlke C."/>
            <person name="Mays A."/>
            <person name="Dombroski M."/>
            <person name="Donnelly M."/>
            <person name="Ely D."/>
            <person name="Esparham S."/>
            <person name="Fosler C."/>
            <person name="Gire H."/>
            <person name="Glanowski S."/>
            <person name="Glasser K."/>
            <person name="Glodek A."/>
            <person name="Gorokhov M."/>
            <person name="Graham K."/>
            <person name="Gropman B."/>
            <person name="Harris M."/>
            <person name="Heil J."/>
            <person name="Henderson S."/>
            <person name="Hoover J."/>
            <person name="Jennings D."/>
            <person name="Jordan C."/>
            <person name="Jordan J."/>
            <person name="Kasha J."/>
            <person name="Kagan L."/>
            <person name="Kraft C."/>
            <person name="Levitsky A."/>
            <person name="Lewis M."/>
            <person name="Liu X."/>
            <person name="Lopez J."/>
            <person name="Ma D."/>
            <person name="Majoros W."/>
            <person name="McDaniel J."/>
            <person name="Murphy S."/>
            <person name="Newman M."/>
            <person name="Nguyen T."/>
            <person name="Nguyen N."/>
            <person name="Nodell M."/>
            <person name="Pan S."/>
            <person name="Peck J."/>
            <person name="Peterson M."/>
            <person name="Rowe W."/>
            <person name="Sanders R."/>
            <person name="Scott J."/>
            <person name="Simpson M."/>
            <person name="Smith T."/>
            <person name="Sprague A."/>
            <person name="Stockwell T."/>
            <person name="Turner R."/>
            <person name="Venter E."/>
            <person name="Wang M."/>
            <person name="Wen M."/>
            <person name="Wu D."/>
            <person name="Wu M."/>
            <person name="Xia A."/>
            <person name="Zandieh A."/>
            <person name="Zhu X."/>
        </authorList>
    </citation>
    <scope>NUCLEOTIDE SEQUENCE</scope>
</reference>
<dbReference type="EMBL" id="CH471078">
    <property type="protein sequence ID" value="EAW66303.1"/>
    <property type="molecule type" value="Genomic_DNA"/>
</dbReference>
<proteinExistence type="predicted"/>
<gene>
    <name evidence="1" type="primary">Tcr-alpha</name>
    <name evidence="2" type="ORF">hCG_2039804</name>
</gene>
<sequence>NTGNQFYFGTGTSLTVIP</sequence>
<organism evidence="1">
    <name type="scientific">Homo sapiens</name>
    <name type="common">Human</name>
    <dbReference type="NCBI Taxonomy" id="9606"/>
    <lineage>
        <taxon>Eukaryota</taxon>
        <taxon>Metazoa</taxon>
        <taxon>Chordata</taxon>
        <taxon>Craniata</taxon>
        <taxon>Vertebrata</taxon>
        <taxon>Euteleostomi</taxon>
        <taxon>Mammalia</taxon>
        <taxon>Eutheria</taxon>
        <taxon>Euarchontoglires</taxon>
        <taxon>Primates</taxon>
        <taxon>Haplorrhini</taxon>
        <taxon>Catarrhini</taxon>
        <taxon>Hominidae</taxon>
        <taxon>Homo</taxon>
    </lineage>
</organism>
<dbReference type="EMBL" id="M94081">
    <property type="protein sequence ID" value="AAB86748.1"/>
    <property type="molecule type" value="Genomic_DNA"/>
</dbReference>
<name>A0N4W3_HUMAN</name>
<protein>
    <submittedName>
        <fullName evidence="2">HCG2039804</fullName>
    </submittedName>
    <submittedName>
        <fullName evidence="1">Possible J 49 gene segment</fullName>
    </submittedName>
</protein>
<evidence type="ECO:0000313" key="1">
    <source>
        <dbReference type="EMBL" id="AAB86748.1"/>
    </source>
</evidence>
<reference evidence="2" key="3">
    <citation type="submission" date="2005-09" db="EMBL/GenBank/DDBJ databases">
        <authorList>
            <person name="Mural R.J."/>
            <person name="Istrail S."/>
            <person name="Sutton G."/>
            <person name="Florea L."/>
            <person name="Halpern A.L."/>
            <person name="Mobarry C.M."/>
            <person name="Lippert R."/>
            <person name="Walenz B."/>
            <person name="Shatkay H."/>
            <person name="Dew I."/>
            <person name="Miller J.R."/>
            <person name="Flanigan M.J."/>
            <person name="Edwards N.J."/>
            <person name="Bolanos R."/>
            <person name="Fasulo D."/>
            <person name="Halldorsson B.V."/>
            <person name="Hannenhalli S."/>
            <person name="Turner R."/>
            <person name="Yooseph S."/>
            <person name="Lu F."/>
            <person name="Nusskern D.R."/>
            <person name="Shue B.C."/>
            <person name="Zheng X.H."/>
            <person name="Zhong F."/>
            <person name="Delcher A.L."/>
            <person name="Huson D.H."/>
            <person name="Kravitz S.A."/>
            <person name="Mouchard L."/>
            <person name="Reinert K."/>
            <person name="Remington K.A."/>
            <person name="Clark A.G."/>
            <person name="Waterman M.S."/>
            <person name="Eichler E.E."/>
            <person name="Adams M.D."/>
            <person name="Hunkapiller M.W."/>
            <person name="Myers E.W."/>
            <person name="Venter J.C."/>
        </authorList>
    </citation>
    <scope>NUCLEOTIDE SEQUENCE</scope>
</reference>
<feature type="non-terminal residue" evidence="1">
    <location>
        <position position="1"/>
    </location>
</feature>
<dbReference type="AlphaFoldDB" id="A0N4W3"/>
<evidence type="ECO:0000313" key="2">
    <source>
        <dbReference type="EMBL" id="EAW66303.1"/>
    </source>
</evidence>
<reference evidence="1" key="1">
    <citation type="journal article" date="1994" name="Genomics">
        <title>The human T-cell receptor TCRAC/TCRDC (C alpha/C delta) region: organization, sequence, and evolution of 97.6 kb of DNA.</title>
        <authorList>
            <person name="Koop B.F."/>
            <person name="Rowen L."/>
            <person name="Wang K."/>
            <person name="Kuo C.L."/>
            <person name="Seto D."/>
            <person name="Lenstra J.A."/>
            <person name="Howard S."/>
            <person name="Shan W."/>
            <person name="Deshpande P."/>
            <person name="Hood L."/>
        </authorList>
    </citation>
    <scope>NUCLEOTIDE SEQUENCE</scope>
</reference>
<feature type="non-terminal residue" evidence="1">
    <location>
        <position position="18"/>
    </location>
</feature>
<accession>A0N4W3</accession>